<keyword evidence="4" id="KW-0804">Transcription</keyword>
<name>A0ABU1YPX4_ROSSA</name>
<dbReference type="GO" id="GO:0003677">
    <property type="term" value="F:DNA binding"/>
    <property type="evidence" value="ECO:0007669"/>
    <property type="project" value="UniProtKB-KW"/>
</dbReference>
<comment type="similarity">
    <text evidence="1">Belongs to the LysR transcriptional regulatory family.</text>
</comment>
<accession>A0ABU1YPX4</accession>
<proteinExistence type="inferred from homology"/>
<dbReference type="PANTHER" id="PTHR30118:SF15">
    <property type="entry name" value="TRANSCRIPTIONAL REGULATORY PROTEIN"/>
    <property type="match status" value="1"/>
</dbReference>
<evidence type="ECO:0000313" key="6">
    <source>
        <dbReference type="EMBL" id="MDR7270912.1"/>
    </source>
</evidence>
<dbReference type="PANTHER" id="PTHR30118">
    <property type="entry name" value="HTH-TYPE TRANSCRIPTIONAL REGULATOR LEUO-RELATED"/>
    <property type="match status" value="1"/>
</dbReference>
<dbReference type="Gene3D" id="3.40.190.10">
    <property type="entry name" value="Periplasmic binding protein-like II"/>
    <property type="match status" value="2"/>
</dbReference>
<dbReference type="SUPFAM" id="SSF53850">
    <property type="entry name" value="Periplasmic binding protein-like II"/>
    <property type="match status" value="1"/>
</dbReference>
<evidence type="ECO:0000256" key="2">
    <source>
        <dbReference type="ARBA" id="ARBA00023015"/>
    </source>
</evidence>
<evidence type="ECO:0000256" key="3">
    <source>
        <dbReference type="ARBA" id="ARBA00023125"/>
    </source>
</evidence>
<evidence type="ECO:0000256" key="4">
    <source>
        <dbReference type="ARBA" id="ARBA00023163"/>
    </source>
</evidence>
<keyword evidence="3 6" id="KW-0238">DNA-binding</keyword>
<dbReference type="Proteomes" id="UP001180453">
    <property type="component" value="Unassembled WGS sequence"/>
</dbReference>
<dbReference type="EMBL" id="JAVDXU010000002">
    <property type="protein sequence ID" value="MDR7270912.1"/>
    <property type="molecule type" value="Genomic_DNA"/>
</dbReference>
<comment type="caution">
    <text evidence="6">The sequence shown here is derived from an EMBL/GenBank/DDBJ whole genome shotgun (WGS) entry which is preliminary data.</text>
</comment>
<keyword evidence="7" id="KW-1185">Reference proteome</keyword>
<evidence type="ECO:0000259" key="5">
    <source>
        <dbReference type="Pfam" id="PF03466"/>
    </source>
</evidence>
<protein>
    <submittedName>
        <fullName evidence="6">DNA-binding transcriptional LysR family regulator</fullName>
    </submittedName>
</protein>
<dbReference type="Pfam" id="PF03466">
    <property type="entry name" value="LysR_substrate"/>
    <property type="match status" value="1"/>
</dbReference>
<reference evidence="6 7" key="1">
    <citation type="submission" date="2023-07" db="EMBL/GenBank/DDBJ databases">
        <title>Sorghum-associated microbial communities from plants grown in Nebraska, USA.</title>
        <authorList>
            <person name="Schachtman D."/>
        </authorList>
    </citation>
    <scope>NUCLEOTIDE SEQUENCE [LARGE SCALE GENOMIC DNA]</scope>
    <source>
        <strain evidence="6 7">BE314</strain>
    </source>
</reference>
<dbReference type="RefSeq" id="WP_310267275.1">
    <property type="nucleotide sequence ID" value="NZ_JAVDXU010000002.1"/>
</dbReference>
<keyword evidence="2" id="KW-0805">Transcription regulation</keyword>
<sequence>MLGSAKLRRRVGLLVPGYMAIPDVVAQTDLLGTVPRRLADACSAVLPLAMLPLPFAMPPLQVSLIWHRQQIVAAVAGLTQQVEGALHKREIRLK</sequence>
<feature type="domain" description="LysR substrate-binding" evidence="5">
    <location>
        <begin position="2"/>
        <end position="82"/>
    </location>
</feature>
<gene>
    <name evidence="6" type="ORF">J2X20_003570</name>
</gene>
<organism evidence="6 7">
    <name type="scientific">Roseateles saccharophilus</name>
    <name type="common">Pseudomonas saccharophila</name>
    <dbReference type="NCBI Taxonomy" id="304"/>
    <lineage>
        <taxon>Bacteria</taxon>
        <taxon>Pseudomonadati</taxon>
        <taxon>Pseudomonadota</taxon>
        <taxon>Betaproteobacteria</taxon>
        <taxon>Burkholderiales</taxon>
        <taxon>Sphaerotilaceae</taxon>
        <taxon>Roseateles</taxon>
    </lineage>
</organism>
<evidence type="ECO:0000256" key="1">
    <source>
        <dbReference type="ARBA" id="ARBA00009437"/>
    </source>
</evidence>
<evidence type="ECO:0000313" key="7">
    <source>
        <dbReference type="Proteomes" id="UP001180453"/>
    </source>
</evidence>
<dbReference type="InterPro" id="IPR050389">
    <property type="entry name" value="LysR-type_TF"/>
</dbReference>
<dbReference type="InterPro" id="IPR005119">
    <property type="entry name" value="LysR_subst-bd"/>
</dbReference>